<name>A0A1X0RB60_RHIZD</name>
<gene>
    <name evidence="2" type="ORF">BCV72DRAFT_303018</name>
</gene>
<protein>
    <submittedName>
        <fullName evidence="2">Uncharacterized protein</fullName>
    </submittedName>
</protein>
<dbReference type="Proteomes" id="UP000242414">
    <property type="component" value="Unassembled WGS sequence"/>
</dbReference>
<sequence length="105" mass="12119">MSHTNSPHPSHHHPENRDPIMEDDHFSLRYDNPIQVIHNTPKHEVDEFAPSKHHMPPSLLNAIEQEEGRPVLKKKSSSVIRDTSCNEYFHNKNGTVGEIDHTQDE</sequence>
<feature type="region of interest" description="Disordered" evidence="1">
    <location>
        <begin position="1"/>
        <end position="25"/>
    </location>
</feature>
<dbReference type="OrthoDB" id="2223220at2759"/>
<evidence type="ECO:0000256" key="1">
    <source>
        <dbReference type="SAM" id="MobiDB-lite"/>
    </source>
</evidence>
<evidence type="ECO:0000313" key="2">
    <source>
        <dbReference type="EMBL" id="ORE09269.1"/>
    </source>
</evidence>
<dbReference type="EMBL" id="KV921878">
    <property type="protein sequence ID" value="ORE09269.1"/>
    <property type="molecule type" value="Genomic_DNA"/>
</dbReference>
<dbReference type="VEuPathDB" id="FungiDB:BCV72DRAFT_303018"/>
<dbReference type="AlphaFoldDB" id="A0A1X0RB60"/>
<reference evidence="2" key="1">
    <citation type="journal article" date="2016" name="Proc. Natl. Acad. Sci. U.S.A.">
        <title>Lipid metabolic changes in an early divergent fungus govern the establishment of a mutualistic symbiosis with endobacteria.</title>
        <authorList>
            <person name="Lastovetsky O.A."/>
            <person name="Gaspar M.L."/>
            <person name="Mondo S.J."/>
            <person name="LaButti K.M."/>
            <person name="Sandor L."/>
            <person name="Grigoriev I.V."/>
            <person name="Henry S.A."/>
            <person name="Pawlowska T.E."/>
        </authorList>
    </citation>
    <scope>NUCLEOTIDE SEQUENCE [LARGE SCALE GENOMIC DNA]</scope>
    <source>
        <strain evidence="2">ATCC 52814</strain>
    </source>
</reference>
<organism evidence="2">
    <name type="scientific">Rhizopus microsporus var. microsporus</name>
    <dbReference type="NCBI Taxonomy" id="86635"/>
    <lineage>
        <taxon>Eukaryota</taxon>
        <taxon>Fungi</taxon>
        <taxon>Fungi incertae sedis</taxon>
        <taxon>Mucoromycota</taxon>
        <taxon>Mucoromycotina</taxon>
        <taxon>Mucoromycetes</taxon>
        <taxon>Mucorales</taxon>
        <taxon>Mucorineae</taxon>
        <taxon>Rhizopodaceae</taxon>
        <taxon>Rhizopus</taxon>
    </lineage>
</organism>
<accession>A0A1X0RB60</accession>
<proteinExistence type="predicted"/>
<feature type="compositionally biased region" description="Basic and acidic residues" evidence="1">
    <location>
        <begin position="12"/>
        <end position="25"/>
    </location>
</feature>